<organism evidence="2 3">
    <name type="scientific">Candidula unifasciata</name>
    <dbReference type="NCBI Taxonomy" id="100452"/>
    <lineage>
        <taxon>Eukaryota</taxon>
        <taxon>Metazoa</taxon>
        <taxon>Spiralia</taxon>
        <taxon>Lophotrochozoa</taxon>
        <taxon>Mollusca</taxon>
        <taxon>Gastropoda</taxon>
        <taxon>Heterobranchia</taxon>
        <taxon>Euthyneura</taxon>
        <taxon>Panpulmonata</taxon>
        <taxon>Eupulmonata</taxon>
        <taxon>Stylommatophora</taxon>
        <taxon>Helicina</taxon>
        <taxon>Helicoidea</taxon>
        <taxon>Geomitridae</taxon>
        <taxon>Candidula</taxon>
    </lineage>
</organism>
<dbReference type="EMBL" id="CAJHNH020001825">
    <property type="protein sequence ID" value="CAG5124630.1"/>
    <property type="molecule type" value="Genomic_DNA"/>
</dbReference>
<feature type="compositionally biased region" description="Basic and acidic residues" evidence="1">
    <location>
        <begin position="379"/>
        <end position="388"/>
    </location>
</feature>
<evidence type="ECO:0000313" key="2">
    <source>
        <dbReference type="EMBL" id="CAG5124630.1"/>
    </source>
</evidence>
<name>A0A8S3Z9Y9_9EUPU</name>
<reference evidence="2" key="1">
    <citation type="submission" date="2021-04" db="EMBL/GenBank/DDBJ databases">
        <authorList>
            <consortium name="Molecular Ecology Group"/>
        </authorList>
    </citation>
    <scope>NUCLEOTIDE SEQUENCE</scope>
</reference>
<evidence type="ECO:0000256" key="1">
    <source>
        <dbReference type="SAM" id="MobiDB-lite"/>
    </source>
</evidence>
<feature type="compositionally biased region" description="Polar residues" evidence="1">
    <location>
        <begin position="644"/>
        <end position="667"/>
    </location>
</feature>
<feature type="region of interest" description="Disordered" evidence="1">
    <location>
        <begin position="600"/>
        <end position="710"/>
    </location>
</feature>
<feature type="compositionally biased region" description="Low complexity" evidence="1">
    <location>
        <begin position="565"/>
        <end position="575"/>
    </location>
</feature>
<feature type="compositionally biased region" description="Low complexity" evidence="1">
    <location>
        <begin position="204"/>
        <end position="220"/>
    </location>
</feature>
<feature type="region of interest" description="Disordered" evidence="1">
    <location>
        <begin position="556"/>
        <end position="575"/>
    </location>
</feature>
<protein>
    <submittedName>
        <fullName evidence="2">Uncharacterized protein</fullName>
    </submittedName>
</protein>
<feature type="compositionally biased region" description="Low complexity" evidence="1">
    <location>
        <begin position="600"/>
        <end position="616"/>
    </location>
</feature>
<feature type="compositionally biased region" description="Low complexity" evidence="1">
    <location>
        <begin position="168"/>
        <end position="197"/>
    </location>
</feature>
<feature type="compositionally biased region" description="Acidic residues" evidence="1">
    <location>
        <begin position="626"/>
        <end position="639"/>
    </location>
</feature>
<dbReference type="AlphaFoldDB" id="A0A8S3Z9Y9"/>
<feature type="region of interest" description="Disordered" evidence="1">
    <location>
        <begin position="54"/>
        <end position="97"/>
    </location>
</feature>
<feature type="region of interest" description="Disordered" evidence="1">
    <location>
        <begin position="340"/>
        <end position="421"/>
    </location>
</feature>
<sequence length="935" mass="99580">MQKEAYLASLSAAATHHNALYGINATSLPPFLDNTQCSPHGISPFSLVKQEPRELSYPEKAPKQSIDRRTGGFKPDLDINRGSREIQPSLPASMGNPQSFQIKESKLSPSITNGTSSKLVTKGINLSASTNSTSQQNLHKSSRHMATNSSSSVRHNSETVRSKCISPSNKQTSQSSSLSRSTVNSSSKRSVSKTSLNASKHTKSASLGHASSASSNASLPSSTILRSEAAVVSVPTHPSAPIPLATVQHDGVVLSALASPSSAAASLASIKPAVLKQQVDSQTRTSSGDKEHADNGQSVSEANTSSGLSLTSVNFQHTVSESKLGAEENRQTISCANKTSYSVNSDQKDKPKVLCDDGSDIIVDSTENDDYPDTARSPNKSDQDRAIEETIEIVASGGDSFTRSGPEAAASPQSVKTSTDASMTSTLLSVTRTSLSCVVTSSGTSSNTRTIYAKTQSVPSVTVSGCVQLSSSITKLASASALPYYHTLYSKPQGVKRVHATTFVPEVGVFKGPSIKTVRKTSSSPLSSGNRALSPEIRSRLDPRLVLNIQSLPSDSHCRVRDSSRSPSLWSPSRDLVSHSSYSLSASPGIAHTTTEISSSLDSVSLDSTSVRSQSVASFRSVPEGDGLDDTSDEIESDAAVDHNTFNDPQKAENGQPTIHTDCNIESTELGDFGDDDDDNEEEGDEDEHLPKENNSVLDEDDYFSVSTTPVDSSKEFMPIIESKTNETYDIPRINLSSAKPLVSLDSRVNLAASALSAKRYCDTAIDYSLPKLSGPGNSSTSHASCSVNPSSSSTSTRIVSSAARAFTRYESSGLLADHFLCNPSPSHRRLKRNPDYCRLQVFAPTSQDVVHKVRGLKKHGDGGVKRCESAPPIASRPFEKNLKGTVLASPNTSNEREFHTQDKSDSCVEHCLGNNIPVGIAVAQIRRHHGHQPK</sequence>
<feature type="region of interest" description="Disordered" evidence="1">
    <location>
        <begin position="130"/>
        <end position="220"/>
    </location>
</feature>
<feature type="compositionally biased region" description="Polar residues" evidence="1">
    <location>
        <begin position="130"/>
        <end position="154"/>
    </location>
</feature>
<feature type="compositionally biased region" description="Polar residues" evidence="1">
    <location>
        <begin position="411"/>
        <end position="421"/>
    </location>
</feature>
<feature type="compositionally biased region" description="Basic and acidic residues" evidence="1">
    <location>
        <begin position="54"/>
        <end position="84"/>
    </location>
</feature>
<keyword evidence="3" id="KW-1185">Reference proteome</keyword>
<feature type="non-terminal residue" evidence="2">
    <location>
        <position position="1"/>
    </location>
</feature>
<accession>A0A8S3Z9Y9</accession>
<feature type="region of interest" description="Disordered" evidence="1">
    <location>
        <begin position="278"/>
        <end position="305"/>
    </location>
</feature>
<feature type="compositionally biased region" description="Acidic residues" evidence="1">
    <location>
        <begin position="672"/>
        <end position="688"/>
    </location>
</feature>
<comment type="caution">
    <text evidence="2">The sequence shown here is derived from an EMBL/GenBank/DDBJ whole genome shotgun (WGS) entry which is preliminary data.</text>
</comment>
<dbReference type="Proteomes" id="UP000678393">
    <property type="component" value="Unassembled WGS sequence"/>
</dbReference>
<gene>
    <name evidence="2" type="ORF">CUNI_LOCUS10188</name>
</gene>
<feature type="compositionally biased region" description="Basic and acidic residues" evidence="1">
    <location>
        <begin position="346"/>
        <end position="355"/>
    </location>
</feature>
<proteinExistence type="predicted"/>
<dbReference type="OrthoDB" id="10668854at2759"/>
<evidence type="ECO:0000313" key="3">
    <source>
        <dbReference type="Proteomes" id="UP000678393"/>
    </source>
</evidence>
<feature type="compositionally biased region" description="Polar residues" evidence="1">
    <location>
        <begin position="295"/>
        <end position="305"/>
    </location>
</feature>